<dbReference type="OrthoDB" id="1045822at2759"/>
<dbReference type="AlphaFoldDB" id="A0A835H6Y0"/>
<feature type="region of interest" description="Disordered" evidence="1">
    <location>
        <begin position="1"/>
        <end position="159"/>
    </location>
</feature>
<keyword evidence="4" id="KW-1185">Reference proteome</keyword>
<keyword evidence="2" id="KW-0472">Membrane</keyword>
<evidence type="ECO:0000256" key="2">
    <source>
        <dbReference type="SAM" id="Phobius"/>
    </source>
</evidence>
<dbReference type="Pfam" id="PF04749">
    <property type="entry name" value="PLAC8"/>
    <property type="match status" value="1"/>
</dbReference>
<organism evidence="3 4">
    <name type="scientific">Coptis chinensis</name>
    <dbReference type="NCBI Taxonomy" id="261450"/>
    <lineage>
        <taxon>Eukaryota</taxon>
        <taxon>Viridiplantae</taxon>
        <taxon>Streptophyta</taxon>
        <taxon>Embryophyta</taxon>
        <taxon>Tracheophyta</taxon>
        <taxon>Spermatophyta</taxon>
        <taxon>Magnoliopsida</taxon>
        <taxon>Ranunculales</taxon>
        <taxon>Ranunculaceae</taxon>
        <taxon>Coptidoideae</taxon>
        <taxon>Coptis</taxon>
    </lineage>
</organism>
<feature type="transmembrane region" description="Helical" evidence="2">
    <location>
        <begin position="218"/>
        <end position="237"/>
    </location>
</feature>
<keyword evidence="2" id="KW-1133">Transmembrane helix</keyword>
<feature type="compositionally biased region" description="Polar residues" evidence="1">
    <location>
        <begin position="47"/>
        <end position="64"/>
    </location>
</feature>
<dbReference type="InterPro" id="IPR006461">
    <property type="entry name" value="PLAC_motif_containing"/>
</dbReference>
<gene>
    <name evidence="3" type="ORF">IFM89_016945</name>
</gene>
<feature type="compositionally biased region" description="Pro residues" evidence="1">
    <location>
        <begin position="71"/>
        <end position="80"/>
    </location>
</feature>
<evidence type="ECO:0000256" key="1">
    <source>
        <dbReference type="SAM" id="MobiDB-lite"/>
    </source>
</evidence>
<keyword evidence="2" id="KW-0812">Transmembrane</keyword>
<dbReference type="Proteomes" id="UP000631114">
    <property type="component" value="Unassembled WGS sequence"/>
</dbReference>
<feature type="compositionally biased region" description="Polar residues" evidence="1">
    <location>
        <begin position="89"/>
        <end position="116"/>
    </location>
</feature>
<feature type="compositionally biased region" description="Basic and acidic residues" evidence="1">
    <location>
        <begin position="1"/>
        <end position="15"/>
    </location>
</feature>
<protein>
    <submittedName>
        <fullName evidence="3">Uncharacterized protein</fullName>
    </submittedName>
</protein>
<comment type="caution">
    <text evidence="3">The sequence shown here is derived from an EMBL/GenBank/DDBJ whole genome shotgun (WGS) entry which is preliminary data.</text>
</comment>
<dbReference type="NCBIfam" id="TIGR01571">
    <property type="entry name" value="A_thal_Cys_rich"/>
    <property type="match status" value="1"/>
</dbReference>
<dbReference type="EMBL" id="JADFTS010000008">
    <property type="protein sequence ID" value="KAF9592713.1"/>
    <property type="molecule type" value="Genomic_DNA"/>
</dbReference>
<dbReference type="PANTHER" id="PTHR15907">
    <property type="entry name" value="DUF614 FAMILY PROTEIN-RELATED"/>
    <property type="match status" value="1"/>
</dbReference>
<sequence>MARPEYEDTFTKEDQYYPEADPTPLFEANPTRDPTFDPQAAPFGTNEGVQHQETQFQQTDSTVGQQQFQSRPPPSQPAPRPQQYANPGYPNQSPTNYPPQASRQHFPPQSNYQYCSPQPGFPTQAVHNQPQKFPPQASPEIYVPQPHSPHNPGAAAPGFNQFGQSPMYASSGHGAPPNGVQILIFVPALITACVPCFTFGQIAEIVDGGNTTCATSGILYGAIAFLVGLPCLISCGYRSKLRNKYRLMEVPAADWLIHCFCEWCALCQEYRELKNRGFDPSIGWQGNMQNMQQPQVAMMPPVNQNMTG</sequence>
<name>A0A835H6Y0_9MAGN</name>
<evidence type="ECO:0000313" key="4">
    <source>
        <dbReference type="Proteomes" id="UP000631114"/>
    </source>
</evidence>
<accession>A0A835H6Y0</accession>
<proteinExistence type="predicted"/>
<reference evidence="3 4" key="1">
    <citation type="submission" date="2020-10" db="EMBL/GenBank/DDBJ databases">
        <title>The Coptis chinensis genome and diversification of protoberbering-type alkaloids.</title>
        <authorList>
            <person name="Wang B."/>
            <person name="Shu S."/>
            <person name="Song C."/>
            <person name="Liu Y."/>
        </authorList>
    </citation>
    <scope>NUCLEOTIDE SEQUENCE [LARGE SCALE GENOMIC DNA]</scope>
    <source>
        <strain evidence="3">HL-2020</strain>
        <tissue evidence="3">Leaf</tissue>
    </source>
</reference>
<evidence type="ECO:0000313" key="3">
    <source>
        <dbReference type="EMBL" id="KAF9592713.1"/>
    </source>
</evidence>